<feature type="transmembrane region" description="Helical" evidence="1">
    <location>
        <begin position="36"/>
        <end position="55"/>
    </location>
</feature>
<dbReference type="AlphaFoldDB" id="X0TSK3"/>
<gene>
    <name evidence="2" type="ORF">S01H1_29441</name>
</gene>
<comment type="caution">
    <text evidence="2">The sequence shown here is derived from an EMBL/GenBank/DDBJ whole genome shotgun (WGS) entry which is preliminary data.</text>
</comment>
<dbReference type="EMBL" id="BARS01018050">
    <property type="protein sequence ID" value="GAF90181.1"/>
    <property type="molecule type" value="Genomic_DNA"/>
</dbReference>
<accession>X0TSK3</accession>
<keyword evidence="1" id="KW-0472">Membrane</keyword>
<reference evidence="2" key="1">
    <citation type="journal article" date="2014" name="Front. Microbiol.">
        <title>High frequency of phylogenetically diverse reductive dehalogenase-homologous genes in deep subseafloor sedimentary metagenomes.</title>
        <authorList>
            <person name="Kawai M."/>
            <person name="Futagami T."/>
            <person name="Toyoda A."/>
            <person name="Takaki Y."/>
            <person name="Nishi S."/>
            <person name="Hori S."/>
            <person name="Arai W."/>
            <person name="Tsubouchi T."/>
            <person name="Morono Y."/>
            <person name="Uchiyama I."/>
            <person name="Ito T."/>
            <person name="Fujiyama A."/>
            <person name="Inagaki F."/>
            <person name="Takami H."/>
        </authorList>
    </citation>
    <scope>NUCLEOTIDE SEQUENCE</scope>
    <source>
        <strain evidence="2">Expedition CK06-06</strain>
    </source>
</reference>
<organism evidence="2">
    <name type="scientific">marine sediment metagenome</name>
    <dbReference type="NCBI Taxonomy" id="412755"/>
    <lineage>
        <taxon>unclassified sequences</taxon>
        <taxon>metagenomes</taxon>
        <taxon>ecological metagenomes</taxon>
    </lineage>
</organism>
<name>X0TSK3_9ZZZZ</name>
<sequence>GMLLLFLGLFFFALFGLVIGAVVYRVASPARPFNKTALIVGTTIIVLFVWTSSLVKEGRDFPSDMAGNAAANPKLRLGNRSIDDYRAEVAEQVRAFLSEHYPPGGTIGYIRWITTSGELSSVDIAPVKYSLKRPQCKHWWVIRVILSLGLLAFGVGSQTLLLKSK</sequence>
<protein>
    <submittedName>
        <fullName evidence="2">Uncharacterized protein</fullName>
    </submittedName>
</protein>
<proteinExistence type="predicted"/>
<evidence type="ECO:0000256" key="1">
    <source>
        <dbReference type="SAM" id="Phobius"/>
    </source>
</evidence>
<feature type="non-terminal residue" evidence="2">
    <location>
        <position position="1"/>
    </location>
</feature>
<keyword evidence="1" id="KW-0812">Transmembrane</keyword>
<keyword evidence="1" id="KW-1133">Transmembrane helix</keyword>
<feature type="transmembrane region" description="Helical" evidence="1">
    <location>
        <begin position="140"/>
        <end position="161"/>
    </location>
</feature>
<evidence type="ECO:0000313" key="2">
    <source>
        <dbReference type="EMBL" id="GAF90181.1"/>
    </source>
</evidence>